<dbReference type="InterPro" id="IPR020846">
    <property type="entry name" value="MFS_dom"/>
</dbReference>
<dbReference type="STRING" id="765257.A0A0D0A721"/>
<evidence type="ECO:0000256" key="7">
    <source>
        <dbReference type="SAM" id="MobiDB-lite"/>
    </source>
</evidence>
<dbReference type="PANTHER" id="PTHR23502:SF51">
    <property type="entry name" value="QUINIDINE RESISTANCE PROTEIN 1-RELATED"/>
    <property type="match status" value="1"/>
</dbReference>
<dbReference type="GO" id="GO:0015137">
    <property type="term" value="F:citrate transmembrane transporter activity"/>
    <property type="evidence" value="ECO:0007669"/>
    <property type="project" value="UniProtKB-ARBA"/>
</dbReference>
<dbReference type="GO" id="GO:0005886">
    <property type="term" value="C:plasma membrane"/>
    <property type="evidence" value="ECO:0007669"/>
    <property type="project" value="TreeGrafter"/>
</dbReference>
<dbReference type="CDD" id="cd17323">
    <property type="entry name" value="MFS_Tpo1_MDR_like"/>
    <property type="match status" value="1"/>
</dbReference>
<evidence type="ECO:0000313" key="11">
    <source>
        <dbReference type="Proteomes" id="UP000054018"/>
    </source>
</evidence>
<accession>A0A0D0A721</accession>
<evidence type="ECO:0000256" key="5">
    <source>
        <dbReference type="ARBA" id="ARBA00023136"/>
    </source>
</evidence>
<reference evidence="10 11" key="1">
    <citation type="submission" date="2014-04" db="EMBL/GenBank/DDBJ databases">
        <authorList>
            <consortium name="DOE Joint Genome Institute"/>
            <person name="Kuo A."/>
            <person name="Kohler A."/>
            <person name="Costa M.D."/>
            <person name="Nagy L.G."/>
            <person name="Floudas D."/>
            <person name="Copeland A."/>
            <person name="Barry K.W."/>
            <person name="Cichocki N."/>
            <person name="Veneault-Fourrey C."/>
            <person name="LaButti K."/>
            <person name="Lindquist E.A."/>
            <person name="Lipzen A."/>
            <person name="Lundell T."/>
            <person name="Morin E."/>
            <person name="Murat C."/>
            <person name="Sun H."/>
            <person name="Tunlid A."/>
            <person name="Henrissat B."/>
            <person name="Grigoriev I.V."/>
            <person name="Hibbett D.S."/>
            <person name="Martin F."/>
            <person name="Nordberg H.P."/>
            <person name="Cantor M.N."/>
            <person name="Hua S.X."/>
        </authorList>
    </citation>
    <scope>NUCLEOTIDE SEQUENCE [LARGE SCALE GENOMIC DNA]</scope>
    <source>
        <strain evidence="10 11">441</strain>
    </source>
</reference>
<dbReference type="GO" id="GO:0140115">
    <property type="term" value="P:export across plasma membrane"/>
    <property type="evidence" value="ECO:0007669"/>
    <property type="project" value="UniProtKB-ARBA"/>
</dbReference>
<evidence type="ECO:0000256" key="2">
    <source>
        <dbReference type="ARBA" id="ARBA00022448"/>
    </source>
</evidence>
<feature type="transmembrane region" description="Helical" evidence="8">
    <location>
        <begin position="203"/>
        <end position="223"/>
    </location>
</feature>
<dbReference type="AlphaFoldDB" id="A0A0D0A721"/>
<proteinExistence type="predicted"/>
<keyword evidence="5 8" id="KW-0472">Membrane</keyword>
<feature type="transmembrane region" description="Helical" evidence="8">
    <location>
        <begin position="173"/>
        <end position="191"/>
    </location>
</feature>
<reference evidence="11" key="2">
    <citation type="submission" date="2015-01" db="EMBL/GenBank/DDBJ databases">
        <title>Evolutionary Origins and Diversification of the Mycorrhizal Mutualists.</title>
        <authorList>
            <consortium name="DOE Joint Genome Institute"/>
            <consortium name="Mycorrhizal Genomics Consortium"/>
            <person name="Kohler A."/>
            <person name="Kuo A."/>
            <person name="Nagy L.G."/>
            <person name="Floudas D."/>
            <person name="Copeland A."/>
            <person name="Barry K.W."/>
            <person name="Cichocki N."/>
            <person name="Veneault-Fourrey C."/>
            <person name="LaButti K."/>
            <person name="Lindquist E.A."/>
            <person name="Lipzen A."/>
            <person name="Lundell T."/>
            <person name="Morin E."/>
            <person name="Murat C."/>
            <person name="Riley R."/>
            <person name="Ohm R."/>
            <person name="Sun H."/>
            <person name="Tunlid A."/>
            <person name="Henrissat B."/>
            <person name="Grigoriev I.V."/>
            <person name="Hibbett D.S."/>
            <person name="Martin F."/>
        </authorList>
    </citation>
    <scope>NUCLEOTIDE SEQUENCE [LARGE SCALE GENOMIC DNA]</scope>
    <source>
        <strain evidence="11">441</strain>
    </source>
</reference>
<feature type="domain" description="Major facilitator superfamily (MFS) profile" evidence="9">
    <location>
        <begin position="47"/>
        <end position="498"/>
    </location>
</feature>
<dbReference type="PANTHER" id="PTHR23502">
    <property type="entry name" value="MAJOR FACILITATOR SUPERFAMILY"/>
    <property type="match status" value="1"/>
</dbReference>
<feature type="transmembrane region" description="Helical" evidence="8">
    <location>
        <begin position="278"/>
        <end position="303"/>
    </location>
</feature>
<evidence type="ECO:0000256" key="1">
    <source>
        <dbReference type="ARBA" id="ARBA00004141"/>
    </source>
</evidence>
<dbReference type="InterPro" id="IPR036259">
    <property type="entry name" value="MFS_trans_sf"/>
</dbReference>
<evidence type="ECO:0000256" key="4">
    <source>
        <dbReference type="ARBA" id="ARBA00022989"/>
    </source>
</evidence>
<evidence type="ECO:0000259" key="9">
    <source>
        <dbReference type="PROSITE" id="PS50850"/>
    </source>
</evidence>
<keyword evidence="6" id="KW-0325">Glycoprotein</keyword>
<dbReference type="Gene3D" id="1.20.1250.20">
    <property type="entry name" value="MFS general substrate transporter like domains"/>
    <property type="match status" value="1"/>
</dbReference>
<name>A0A0D0A721_9AGAM</name>
<protein>
    <recommendedName>
        <fullName evidence="9">Major facilitator superfamily (MFS) profile domain-containing protein</fullName>
    </recommendedName>
</protein>
<feature type="transmembrane region" description="Helical" evidence="8">
    <location>
        <begin position="113"/>
        <end position="130"/>
    </location>
</feature>
<evidence type="ECO:0000256" key="6">
    <source>
        <dbReference type="ARBA" id="ARBA00023180"/>
    </source>
</evidence>
<feature type="transmembrane region" description="Helical" evidence="8">
    <location>
        <begin position="446"/>
        <end position="467"/>
    </location>
</feature>
<dbReference type="SUPFAM" id="SSF103473">
    <property type="entry name" value="MFS general substrate transporter"/>
    <property type="match status" value="1"/>
</dbReference>
<gene>
    <name evidence="10" type="ORF">PISMIDRAFT_390870</name>
</gene>
<sequence>MSQDHQESTPSPASDKHDIEKAVPAPLSDRSPERPYSIYTPTERWFIVVTASIAALFSPLAAMVYMPAIPVIAADFHKSVELINLTVTVYMVFQGVSPVFWGTLADYVGRRPIFLSCMLVLTVACIGLASTPTSDYWLLLVLRCVQAAGSASTVALGAGVIGDIATRAERGSFFGLFSVGPLFGPAFGPVIGGVLTQTLGWRWIFWFLAIASALCFIVLLALLPETLRQLVGDGSVLPSRFHRPLVPLVGHGRQGITTERPPRVSFVNPLRILTYPDILVLLLFNAVQYAVFYAIIATISTIFQSTYSYLNETEVGLCFLSSGFGTITGGFVIGKIMDRDYRLLKEKLVHEHGITAGAPGSREAITHEENFPIEKARLKTTPIQLLICVACCAGYGWCLHQKVNIAVPLVLQFVCCFSVMTIMNTTQTLLVDLLPAQGSSVTACNNLVRCAFGAACVSVIDLILTGVGVGWTYTILALISLSTSPMIWLILWLGPRSRAKRCARNN</sequence>
<keyword evidence="2" id="KW-0813">Transport</keyword>
<keyword evidence="11" id="KW-1185">Reference proteome</keyword>
<evidence type="ECO:0000256" key="8">
    <source>
        <dbReference type="SAM" id="Phobius"/>
    </source>
</evidence>
<evidence type="ECO:0000313" key="10">
    <source>
        <dbReference type="EMBL" id="KIK30267.1"/>
    </source>
</evidence>
<dbReference type="InterPro" id="IPR011701">
    <property type="entry name" value="MFS"/>
</dbReference>
<feature type="transmembrane region" description="Helical" evidence="8">
    <location>
        <begin position="473"/>
        <end position="494"/>
    </location>
</feature>
<dbReference type="Pfam" id="PF07690">
    <property type="entry name" value="MFS_1"/>
    <property type="match status" value="1"/>
</dbReference>
<feature type="region of interest" description="Disordered" evidence="7">
    <location>
        <begin position="1"/>
        <end position="30"/>
    </location>
</feature>
<feature type="transmembrane region" description="Helical" evidence="8">
    <location>
        <begin position="136"/>
        <end position="161"/>
    </location>
</feature>
<dbReference type="Proteomes" id="UP000054018">
    <property type="component" value="Unassembled WGS sequence"/>
</dbReference>
<evidence type="ECO:0000256" key="3">
    <source>
        <dbReference type="ARBA" id="ARBA00022692"/>
    </source>
</evidence>
<dbReference type="FunFam" id="1.20.1250.20:FF:000172">
    <property type="entry name" value="MFS multidrug resistance transporter"/>
    <property type="match status" value="1"/>
</dbReference>
<feature type="transmembrane region" description="Helical" evidence="8">
    <location>
        <begin position="315"/>
        <end position="337"/>
    </location>
</feature>
<dbReference type="FunFam" id="1.20.1720.10:FF:000009">
    <property type="entry name" value="MFS multidrug transporter"/>
    <property type="match status" value="1"/>
</dbReference>
<dbReference type="OrthoDB" id="440553at2759"/>
<dbReference type="EMBL" id="KN833687">
    <property type="protein sequence ID" value="KIK30267.1"/>
    <property type="molecule type" value="Genomic_DNA"/>
</dbReference>
<feature type="transmembrane region" description="Helical" evidence="8">
    <location>
        <begin position="45"/>
        <end position="70"/>
    </location>
</feature>
<dbReference type="HOGENOM" id="CLU_008455_8_4_1"/>
<organism evidence="10 11">
    <name type="scientific">Pisolithus microcarpus 441</name>
    <dbReference type="NCBI Taxonomy" id="765257"/>
    <lineage>
        <taxon>Eukaryota</taxon>
        <taxon>Fungi</taxon>
        <taxon>Dikarya</taxon>
        <taxon>Basidiomycota</taxon>
        <taxon>Agaricomycotina</taxon>
        <taxon>Agaricomycetes</taxon>
        <taxon>Agaricomycetidae</taxon>
        <taxon>Boletales</taxon>
        <taxon>Sclerodermatineae</taxon>
        <taxon>Pisolithaceae</taxon>
        <taxon>Pisolithus</taxon>
    </lineage>
</organism>
<keyword evidence="3 8" id="KW-0812">Transmembrane</keyword>
<comment type="subcellular location">
    <subcellularLocation>
        <location evidence="1">Membrane</location>
        <topology evidence="1">Multi-pass membrane protein</topology>
    </subcellularLocation>
</comment>
<feature type="transmembrane region" description="Helical" evidence="8">
    <location>
        <begin position="82"/>
        <end position="101"/>
    </location>
</feature>
<keyword evidence="4 8" id="KW-1133">Transmembrane helix</keyword>
<dbReference type="PROSITE" id="PS50850">
    <property type="entry name" value="MFS"/>
    <property type="match status" value="1"/>
</dbReference>
<dbReference type="PRINTS" id="PR01036">
    <property type="entry name" value="TCRTETB"/>
</dbReference>